<accession>A0A0S3J0L2</accession>
<name>A0A0S3J0L2_9ABAC</name>
<reference evidence="1" key="1">
    <citation type="journal article" date="2015" name="Genome Biol. Evol.">
        <title>The Pangenome of the Anticarsia gemmatalis Multiple Nucleopolyhedrovirus (AgMNPV).</title>
        <authorList>
            <person name="Brito A.F."/>
            <person name="Braconi C.T."/>
            <person name="Weidmann M."/>
            <person name="Dilcher M."/>
            <person name="Alves J.M."/>
            <person name="Gruber A."/>
            <person name="Zanotto P.M."/>
        </authorList>
    </citation>
    <scope>NUCLEOTIDE SEQUENCE</scope>
    <source>
        <strain evidence="1">AgMNPV-36</strain>
    </source>
</reference>
<organism evidence="1">
    <name type="scientific">Anticarsia gemmatalis multiple nucleopolyhedrovirus</name>
    <dbReference type="NCBI Taxonomy" id="268591"/>
    <lineage>
        <taxon>Viruses</taxon>
        <taxon>Viruses incertae sedis</taxon>
        <taxon>Naldaviricetes</taxon>
        <taxon>Lefavirales</taxon>
        <taxon>Baculoviridae</taxon>
        <taxon>Alphabaculovirus</taxon>
        <taxon>Alphabaculovirus angemmatalis</taxon>
    </lineage>
</organism>
<gene>
    <name evidence="1" type="ORF">AGNV_144</name>
</gene>
<dbReference type="EMBL" id="KR815465">
    <property type="protein sequence ID" value="ALR71521.1"/>
    <property type="molecule type" value="Genomic_DNA"/>
</dbReference>
<evidence type="ECO:0000313" key="1">
    <source>
        <dbReference type="EMBL" id="ALR71521.1"/>
    </source>
</evidence>
<sequence>MIIIITTIMNPNNNDNYYMDTGDENVTYIPVKVKSNSNVFEDTDIIIKKVCFEQNAPPVYYAYKCLPIQFPLNIRDTQNERNSTKELDEYDVRGITMSTIVMSPQKINKSVNLEKQNLKPQFAYDKNINFNNRINEAQANVLINNLI</sequence>
<proteinExistence type="predicted"/>
<protein>
    <submittedName>
        <fullName evidence="1">Uncharacterized protein</fullName>
    </submittedName>
</protein>